<evidence type="ECO:0008006" key="4">
    <source>
        <dbReference type="Google" id="ProtNLM"/>
    </source>
</evidence>
<dbReference type="STRING" id="1121884.SAMN02745131_00169"/>
<keyword evidence="1" id="KW-1133">Transmembrane helix</keyword>
<dbReference type="Pfam" id="PF14076">
    <property type="entry name" value="DUF4258"/>
    <property type="match status" value="1"/>
</dbReference>
<dbReference type="EMBL" id="FQUU01000001">
    <property type="protein sequence ID" value="SHE33437.1"/>
    <property type="molecule type" value="Genomic_DNA"/>
</dbReference>
<feature type="transmembrane region" description="Helical" evidence="1">
    <location>
        <begin position="7"/>
        <end position="23"/>
    </location>
</feature>
<dbReference type="InterPro" id="IPR025354">
    <property type="entry name" value="DUF4258"/>
</dbReference>
<gene>
    <name evidence="2" type="ORF">SAMN02745131_00169</name>
</gene>
<sequence>MKKAAPYLILILLAILVIFLKHWKGQDGNNQNVEKGGKVTNKRNRGFDRTLSYIEYTVHAKCRMKCRHISQEDIEDIMRNGQINYSKSEVNESPCPVYAVQGYTHDREHIRVIFGQCDNKTKVITCYNLDQDFECHCPGDPVTKYEKAQKILN</sequence>
<evidence type="ECO:0000256" key="1">
    <source>
        <dbReference type="SAM" id="Phobius"/>
    </source>
</evidence>
<dbReference type="AlphaFoldDB" id="A0A1M4SN98"/>
<evidence type="ECO:0000313" key="3">
    <source>
        <dbReference type="Proteomes" id="UP000184048"/>
    </source>
</evidence>
<name>A0A1M4SN98_9BACT</name>
<keyword evidence="3" id="KW-1185">Reference proteome</keyword>
<keyword evidence="1" id="KW-0472">Membrane</keyword>
<proteinExistence type="predicted"/>
<dbReference type="Proteomes" id="UP000184048">
    <property type="component" value="Unassembled WGS sequence"/>
</dbReference>
<protein>
    <recommendedName>
        <fullName evidence="4">DUF4258 domain-containing protein</fullName>
    </recommendedName>
</protein>
<keyword evidence="1" id="KW-0812">Transmembrane</keyword>
<reference evidence="2 3" key="1">
    <citation type="submission" date="2016-11" db="EMBL/GenBank/DDBJ databases">
        <authorList>
            <person name="Jaros S."/>
            <person name="Januszkiewicz K."/>
            <person name="Wedrychowicz H."/>
        </authorList>
    </citation>
    <scope>NUCLEOTIDE SEQUENCE [LARGE SCALE GENOMIC DNA]</scope>
    <source>
        <strain evidence="2 3">DSM 18119</strain>
    </source>
</reference>
<dbReference type="RefSeq" id="WP_072833338.1">
    <property type="nucleotide sequence ID" value="NZ_FQUU01000001.1"/>
</dbReference>
<organism evidence="2 3">
    <name type="scientific">Flavisolibacter ginsengisoli DSM 18119</name>
    <dbReference type="NCBI Taxonomy" id="1121884"/>
    <lineage>
        <taxon>Bacteria</taxon>
        <taxon>Pseudomonadati</taxon>
        <taxon>Bacteroidota</taxon>
        <taxon>Chitinophagia</taxon>
        <taxon>Chitinophagales</taxon>
        <taxon>Chitinophagaceae</taxon>
        <taxon>Flavisolibacter</taxon>
    </lineage>
</organism>
<accession>A0A1M4SN98</accession>
<evidence type="ECO:0000313" key="2">
    <source>
        <dbReference type="EMBL" id="SHE33437.1"/>
    </source>
</evidence>